<proteinExistence type="predicted"/>
<feature type="compositionally biased region" description="Polar residues" evidence="1">
    <location>
        <begin position="75"/>
        <end position="84"/>
    </location>
</feature>
<dbReference type="Proteomes" id="UP000712600">
    <property type="component" value="Unassembled WGS sequence"/>
</dbReference>
<feature type="compositionally biased region" description="Basic and acidic residues" evidence="1">
    <location>
        <begin position="119"/>
        <end position="130"/>
    </location>
</feature>
<evidence type="ECO:0000256" key="1">
    <source>
        <dbReference type="SAM" id="MobiDB-lite"/>
    </source>
</evidence>
<gene>
    <name evidence="2" type="ORF">F2Q69_00027887</name>
</gene>
<feature type="region of interest" description="Disordered" evidence="1">
    <location>
        <begin position="1"/>
        <end position="45"/>
    </location>
</feature>
<dbReference type="EMBL" id="QGKX02000088">
    <property type="protein sequence ID" value="KAF3585690.1"/>
    <property type="molecule type" value="Genomic_DNA"/>
</dbReference>
<feature type="region of interest" description="Disordered" evidence="1">
    <location>
        <begin position="64"/>
        <end position="130"/>
    </location>
</feature>
<accession>A0A8S9RY30</accession>
<organism evidence="2 3">
    <name type="scientific">Brassica cretica</name>
    <name type="common">Mustard</name>
    <dbReference type="NCBI Taxonomy" id="69181"/>
    <lineage>
        <taxon>Eukaryota</taxon>
        <taxon>Viridiplantae</taxon>
        <taxon>Streptophyta</taxon>
        <taxon>Embryophyta</taxon>
        <taxon>Tracheophyta</taxon>
        <taxon>Spermatophyta</taxon>
        <taxon>Magnoliopsida</taxon>
        <taxon>eudicotyledons</taxon>
        <taxon>Gunneridae</taxon>
        <taxon>Pentapetalae</taxon>
        <taxon>rosids</taxon>
        <taxon>malvids</taxon>
        <taxon>Brassicales</taxon>
        <taxon>Brassicaceae</taxon>
        <taxon>Brassiceae</taxon>
        <taxon>Brassica</taxon>
    </lineage>
</organism>
<comment type="caution">
    <text evidence="2">The sequence shown here is derived from an EMBL/GenBank/DDBJ whole genome shotgun (WGS) entry which is preliminary data.</text>
</comment>
<feature type="region of interest" description="Disordered" evidence="1">
    <location>
        <begin position="209"/>
        <end position="229"/>
    </location>
</feature>
<evidence type="ECO:0000313" key="2">
    <source>
        <dbReference type="EMBL" id="KAF3585690.1"/>
    </source>
</evidence>
<name>A0A8S9RY30_BRACR</name>
<evidence type="ECO:0000313" key="3">
    <source>
        <dbReference type="Proteomes" id="UP000712600"/>
    </source>
</evidence>
<sequence length="327" mass="37368">MTHEEFAAKHPHPPSPVYVNIDRHSDPVIDRHQETPIDRQPLAPIDRGAPLTYRVHMSKIDVERLNALRPKPKPSANSPETVRTPSDDGADPMEVDKVPTGRTLRRRKEKSGETSEEGVNEKEKKTRETEEDIRRMFCEAREQMRKRITLKKKSDPGKFVIPCTVKGIEFPHALINDSRIITACNCGAEYETEYSALIETHTAISIESAQQKSTDAAGEESVDSSQGEWENDYYNPTMAAHNMHTEECDEDYEEERAIEKRATLDEEDRLLHHSFWKEKSPLIDRNGSTSIDTQLHQPNRLQASTDIAYYPSIDTNVNATRDRDYSI</sequence>
<protein>
    <submittedName>
        <fullName evidence="2">Uncharacterized protein</fullName>
    </submittedName>
</protein>
<feature type="compositionally biased region" description="Basic and acidic residues" evidence="1">
    <location>
        <begin position="21"/>
        <end position="37"/>
    </location>
</feature>
<reference evidence="2" key="1">
    <citation type="submission" date="2019-12" db="EMBL/GenBank/DDBJ databases">
        <title>Genome sequencing and annotation of Brassica cretica.</title>
        <authorList>
            <person name="Studholme D.J."/>
            <person name="Sarris P."/>
        </authorList>
    </citation>
    <scope>NUCLEOTIDE SEQUENCE</scope>
    <source>
        <strain evidence="2">PFS-109/04</strain>
        <tissue evidence="2">Leaf</tissue>
    </source>
</reference>
<dbReference type="AlphaFoldDB" id="A0A8S9RY30"/>